<protein>
    <submittedName>
        <fullName evidence="2">Uncharacterized protein</fullName>
    </submittedName>
</protein>
<name>A0A915HWU9_ROMCU</name>
<accession>A0A915HWU9</accession>
<evidence type="ECO:0000313" key="2">
    <source>
        <dbReference type="WBParaSite" id="nRc.2.0.1.t05796-RA"/>
    </source>
</evidence>
<sequence length="89" mass="10767">MPYNCCTTYDPLSKPYNWAEWCRRRKLIEHSVVDRCRLSDRRRKNDSELLFAQCHSTYTSKFLNQICVIKWKIVKNFRRFAPSPKDVHA</sequence>
<evidence type="ECO:0000313" key="1">
    <source>
        <dbReference type="Proteomes" id="UP000887565"/>
    </source>
</evidence>
<proteinExistence type="predicted"/>
<dbReference type="WBParaSite" id="nRc.2.0.1.t05796-RA">
    <property type="protein sequence ID" value="nRc.2.0.1.t05796-RA"/>
    <property type="gene ID" value="nRc.2.0.1.g05796"/>
</dbReference>
<dbReference type="AlphaFoldDB" id="A0A915HWU9"/>
<reference evidence="2" key="1">
    <citation type="submission" date="2022-11" db="UniProtKB">
        <authorList>
            <consortium name="WormBaseParasite"/>
        </authorList>
    </citation>
    <scope>IDENTIFICATION</scope>
</reference>
<dbReference type="Proteomes" id="UP000887565">
    <property type="component" value="Unplaced"/>
</dbReference>
<organism evidence="1 2">
    <name type="scientific">Romanomermis culicivorax</name>
    <name type="common">Nematode worm</name>
    <dbReference type="NCBI Taxonomy" id="13658"/>
    <lineage>
        <taxon>Eukaryota</taxon>
        <taxon>Metazoa</taxon>
        <taxon>Ecdysozoa</taxon>
        <taxon>Nematoda</taxon>
        <taxon>Enoplea</taxon>
        <taxon>Dorylaimia</taxon>
        <taxon>Mermithida</taxon>
        <taxon>Mermithoidea</taxon>
        <taxon>Mermithidae</taxon>
        <taxon>Romanomermis</taxon>
    </lineage>
</organism>
<keyword evidence="1" id="KW-1185">Reference proteome</keyword>